<evidence type="ECO:0000313" key="2">
    <source>
        <dbReference type="Proteomes" id="UP001216253"/>
    </source>
</evidence>
<dbReference type="InterPro" id="IPR036412">
    <property type="entry name" value="HAD-like_sf"/>
</dbReference>
<dbReference type="GO" id="GO:0016787">
    <property type="term" value="F:hydrolase activity"/>
    <property type="evidence" value="ECO:0007669"/>
    <property type="project" value="UniProtKB-KW"/>
</dbReference>
<dbReference type="EMBL" id="JARESE010000010">
    <property type="protein sequence ID" value="MDE8650789.1"/>
    <property type="molecule type" value="Genomic_DNA"/>
</dbReference>
<protein>
    <submittedName>
        <fullName evidence="1">HAD family hydrolase</fullName>
    </submittedName>
</protein>
<proteinExistence type="predicted"/>
<sequence length="213" mass="23862">MSRPLIVSDCDEVLLYMVTPFRDWLAEEQGVDFTMAGNDFARAMRHRDSGAPVAEDEIWRLLNLFFDGQMHRQSPVAGAVEAIARLGEHADIVVLTNLKDFRQEARTRQLAEHGIPLRVFTNQGPKGPALKAILDEYAPSRAIFIDDLAQHHDSVSESAPHVARLHLCAEPKLAPHIACAHAAGHAHARIDDWAIALPWLLDRLHHEKETDEI</sequence>
<comment type="caution">
    <text evidence="1">The sequence shown here is derived from an EMBL/GenBank/DDBJ whole genome shotgun (WGS) entry which is preliminary data.</text>
</comment>
<dbReference type="InterPro" id="IPR023214">
    <property type="entry name" value="HAD_sf"/>
</dbReference>
<keyword evidence="2" id="KW-1185">Reference proteome</keyword>
<accession>A0ABT5WLM8</accession>
<reference evidence="1 2" key="1">
    <citation type="submission" date="2023-03" db="EMBL/GenBank/DDBJ databases">
        <title>NovoSphingobium album sp. nov. isolated from polycyclic aromatic hydrocarbons- and heavy-metal polluted soil.</title>
        <authorList>
            <person name="Liu Z."/>
            <person name="Wang K."/>
        </authorList>
    </citation>
    <scope>NUCLEOTIDE SEQUENCE [LARGE SCALE GENOMIC DNA]</scope>
    <source>
        <strain evidence="1 2">H3SJ31-1</strain>
    </source>
</reference>
<name>A0ABT5WLM8_9SPHN</name>
<dbReference type="RefSeq" id="WP_275226868.1">
    <property type="nucleotide sequence ID" value="NZ_JARESE010000010.1"/>
</dbReference>
<keyword evidence="1" id="KW-0378">Hydrolase</keyword>
<gene>
    <name evidence="1" type="ORF">PYV00_03520</name>
</gene>
<evidence type="ECO:0000313" key="1">
    <source>
        <dbReference type="EMBL" id="MDE8650789.1"/>
    </source>
</evidence>
<dbReference type="Proteomes" id="UP001216253">
    <property type="component" value="Unassembled WGS sequence"/>
</dbReference>
<organism evidence="1 2">
    <name type="scientific">Novosphingobium album</name>
    <name type="common">ex Liu et al. 2023</name>
    <dbReference type="NCBI Taxonomy" id="3031130"/>
    <lineage>
        <taxon>Bacteria</taxon>
        <taxon>Pseudomonadati</taxon>
        <taxon>Pseudomonadota</taxon>
        <taxon>Alphaproteobacteria</taxon>
        <taxon>Sphingomonadales</taxon>
        <taxon>Sphingomonadaceae</taxon>
        <taxon>Novosphingobium</taxon>
    </lineage>
</organism>
<dbReference type="SUPFAM" id="SSF56784">
    <property type="entry name" value="HAD-like"/>
    <property type="match status" value="1"/>
</dbReference>
<dbReference type="Gene3D" id="3.40.50.1000">
    <property type="entry name" value="HAD superfamily/HAD-like"/>
    <property type="match status" value="1"/>
</dbReference>